<dbReference type="PANTHER" id="PTHR20889:SF12">
    <property type="entry name" value="LP01149P"/>
    <property type="match status" value="1"/>
</dbReference>
<dbReference type="InterPro" id="IPR016965">
    <property type="entry name" value="Pase_PHOSPHO-typ"/>
</dbReference>
<dbReference type="PANTHER" id="PTHR20889">
    <property type="entry name" value="PHOSPHATASE, ORPHAN 1, 2"/>
    <property type="match status" value="1"/>
</dbReference>
<name>A0A2P4XVM9_9STRA</name>
<dbReference type="InterPro" id="IPR006384">
    <property type="entry name" value="HAD_hydro_PyrdxlP_Pase-like"/>
</dbReference>
<dbReference type="NCBIfam" id="TIGR01489">
    <property type="entry name" value="DKMTPPase-SF"/>
    <property type="match status" value="3"/>
</dbReference>
<dbReference type="OrthoDB" id="10267182at2759"/>
<dbReference type="Pfam" id="PF06888">
    <property type="entry name" value="Put_Phosphatase"/>
    <property type="match status" value="3"/>
</dbReference>
<protein>
    <submittedName>
        <fullName evidence="5">Pyridoxal phosphate phosphatase</fullName>
    </submittedName>
</protein>
<dbReference type="NCBIfam" id="TIGR01488">
    <property type="entry name" value="HAD-SF-IB"/>
    <property type="match status" value="3"/>
</dbReference>
<dbReference type="Proteomes" id="UP000237271">
    <property type="component" value="Unassembled WGS sequence"/>
</dbReference>
<organism evidence="5 6">
    <name type="scientific">Phytophthora palmivora</name>
    <dbReference type="NCBI Taxonomy" id="4796"/>
    <lineage>
        <taxon>Eukaryota</taxon>
        <taxon>Sar</taxon>
        <taxon>Stramenopiles</taxon>
        <taxon>Oomycota</taxon>
        <taxon>Peronosporomycetes</taxon>
        <taxon>Peronosporales</taxon>
        <taxon>Peronosporaceae</taxon>
        <taxon>Phytophthora</taxon>
    </lineage>
</organism>
<evidence type="ECO:0000313" key="5">
    <source>
        <dbReference type="EMBL" id="POM69615.1"/>
    </source>
</evidence>
<evidence type="ECO:0000256" key="4">
    <source>
        <dbReference type="ARBA" id="ARBA00022842"/>
    </source>
</evidence>
<dbReference type="InterPro" id="IPR023214">
    <property type="entry name" value="HAD_sf"/>
</dbReference>
<evidence type="ECO:0000256" key="1">
    <source>
        <dbReference type="ARBA" id="ARBA00001946"/>
    </source>
</evidence>
<keyword evidence="3" id="KW-0378">Hydrolase</keyword>
<dbReference type="EMBL" id="NCKW01007838">
    <property type="protein sequence ID" value="POM69615.1"/>
    <property type="molecule type" value="Genomic_DNA"/>
</dbReference>
<comment type="cofactor">
    <cofactor evidence="1">
        <name>Mg(2+)</name>
        <dbReference type="ChEBI" id="CHEBI:18420"/>
    </cofactor>
</comment>
<gene>
    <name evidence="5" type="ORF">PHPALM_14083</name>
</gene>
<evidence type="ECO:0000313" key="6">
    <source>
        <dbReference type="Proteomes" id="UP000237271"/>
    </source>
</evidence>
<dbReference type="Gene3D" id="3.40.50.1000">
    <property type="entry name" value="HAD superfamily/HAD-like"/>
    <property type="match status" value="3"/>
</dbReference>
<comment type="caution">
    <text evidence="5">The sequence shown here is derived from an EMBL/GenBank/DDBJ whole genome shotgun (WGS) entry which is preliminary data.</text>
</comment>
<dbReference type="AlphaFoldDB" id="A0A2P4XVM9"/>
<reference evidence="5 6" key="1">
    <citation type="journal article" date="2017" name="Genome Biol. Evol.">
        <title>Phytophthora megakarya and P. palmivora, closely related causal agents of cacao black pod rot, underwent increases in genome sizes and gene numbers by different mechanisms.</title>
        <authorList>
            <person name="Ali S.S."/>
            <person name="Shao J."/>
            <person name="Lary D.J."/>
            <person name="Kronmiller B."/>
            <person name="Shen D."/>
            <person name="Strem M.D."/>
            <person name="Amoako-Attah I."/>
            <person name="Akrofi A.Y."/>
            <person name="Begoude B.A."/>
            <person name="Ten Hoopen G.M."/>
            <person name="Coulibaly K."/>
            <person name="Kebe B.I."/>
            <person name="Melnick R.L."/>
            <person name="Guiltinan M.J."/>
            <person name="Tyler B.M."/>
            <person name="Meinhardt L.W."/>
            <person name="Bailey B.A."/>
        </authorList>
    </citation>
    <scope>NUCLEOTIDE SEQUENCE [LARGE SCALE GENOMIC DNA]</scope>
    <source>
        <strain evidence="6">sbr112.9</strain>
    </source>
</reference>
<dbReference type="InterPro" id="IPR036412">
    <property type="entry name" value="HAD-like_sf"/>
</dbReference>
<proteinExistence type="predicted"/>
<keyword evidence="6" id="KW-1185">Reference proteome</keyword>
<dbReference type="SUPFAM" id="SSF56784">
    <property type="entry name" value="HAD-like"/>
    <property type="match status" value="3"/>
</dbReference>
<evidence type="ECO:0000256" key="2">
    <source>
        <dbReference type="ARBA" id="ARBA00022723"/>
    </source>
</evidence>
<sequence>MLPIRNDVVLARSHLLNGNPYGLQRRINENPGVVQAPVVSWSTGYDIYRRFAQFCQPPYTIPRSISRISGSVLVVFDYDWSLINENSDTFIFQKLYPELLATLRDRRVKQPSWTKIMDDMLGALAEDKSDISTEVIRDAVARVPIQPRMLDALRLAAETYSADVKIVSDANSVYIESMLEHHGLTQDVSEVITNPAAFESLENGRSRLRVRPYHANDGEPHGCEWCPTNMCKGRIVDILRKAHPYTSVLYVGDGSGDFCAATRLTKNDVVLARADEIDGKSYGLQKLIDSNRKLVEATVVPWSTGDDIYRYFAQFFHMPPQADVLVLFTFDNTLVDVDSNLHIAQQLDATLANAVWTKYDQQVDRAKVMDQFLVQLAEKCPQVSCVDIRNAAQRLPYNHHMVDAIRLAVDDFGATCKIVSDSTVFGVQSFVQHVGLADRVSEVVANPTHFENGGKVLRVRPYQGDHVAPHKCARCPKNLCKGAVVERILQQHRYSRVLFVGEGVGDFCAATKLARNDVVFARNSNDLLQLLLDASYDRIQTHVRQWKTGDDVLASFRSFFQVHRQMVAVDTSVEKDSIEIPHPISKGSGQVLVVFDFDESLVNKDSDTFAFQCFYPELIGTINERYAQNPVWPNVFDDMLQILVEERPEVTPELICERLARIPIQERMVDAVRMAVEQFDAEVKIISDGNSIFIDSVLKYQGLEPYINEVFTNPADHAVMGNGRTRIRLRPYHSDNLHPIECPWCPSNLCKGSILDSIRAAKPYSRVFYVGDGIGDFCPASRLTKNDVVFARADETNGRSFGLQKRIDSNPTLVEASVVPWSTGDDIYRHFAQVFHASPTSR</sequence>
<evidence type="ECO:0000256" key="3">
    <source>
        <dbReference type="ARBA" id="ARBA00022801"/>
    </source>
</evidence>
<accession>A0A2P4XVM9</accession>
<dbReference type="GO" id="GO:0046872">
    <property type="term" value="F:metal ion binding"/>
    <property type="evidence" value="ECO:0007669"/>
    <property type="project" value="UniProtKB-KW"/>
</dbReference>
<dbReference type="GO" id="GO:0016791">
    <property type="term" value="F:phosphatase activity"/>
    <property type="evidence" value="ECO:0007669"/>
    <property type="project" value="InterPro"/>
</dbReference>
<keyword evidence="4" id="KW-0460">Magnesium</keyword>
<keyword evidence="2" id="KW-0479">Metal-binding</keyword>